<dbReference type="InParanoid" id="A0A5C3Q5T6"/>
<protein>
    <recommendedName>
        <fullName evidence="3">F-box domain-containing protein</fullName>
    </recommendedName>
</protein>
<sequence length="516" mass="58881">MTPGTDVSTSLLLLNEDVLCKILELLLHAGGLNEFSQTSRQVRAACMPVLFRRCFCPVEFRPPGPQMFLPSSAWPHVQYLMVRDDCLDKFNPDSTLCFVLGGPLVDQWLQGMPRLHSVTLYQCGEEPHGLSWRALQSVLSLPVIREFKLDQLHFCPELLPSDELRIEPTGHLTSFEYLLRKRADPYYIESPYTAQPNYNDEMRALSITLAALQETLEILTLATESAPIHLFAQNPWPRLRRLALRGEPSDSLLSSLLSSVSHLLNLQSLVLKFSSTKDIPVRTGIIWRGAHTDPFPCPVLEELVVTYPDSADPLFDHLPPTLRTLSLCCWRHLYHEYLSPYRQWDPSDAPRPLLLLSSAEMHEVLRRSRTTMLRHLTLEYRANDGDDEFLQYIAQNYPLLTRLKLIRYRPAGVDDVPIERIARLLRPLAQLSELKIHLDHPEMPLPGLALMLGAGGFYSKSSMDEFRLVVDEMADVFARELSSSVNILSIFTPTAPRRSNWARFRVVHGRALQEEE</sequence>
<reference evidence="1 2" key="1">
    <citation type="journal article" date="2019" name="Nat. Ecol. Evol.">
        <title>Megaphylogeny resolves global patterns of mushroom evolution.</title>
        <authorList>
            <person name="Varga T."/>
            <person name="Krizsan K."/>
            <person name="Foldi C."/>
            <person name="Dima B."/>
            <person name="Sanchez-Garcia M."/>
            <person name="Sanchez-Ramirez S."/>
            <person name="Szollosi G.J."/>
            <person name="Szarkandi J.G."/>
            <person name="Papp V."/>
            <person name="Albert L."/>
            <person name="Andreopoulos W."/>
            <person name="Angelini C."/>
            <person name="Antonin V."/>
            <person name="Barry K.W."/>
            <person name="Bougher N.L."/>
            <person name="Buchanan P."/>
            <person name="Buyck B."/>
            <person name="Bense V."/>
            <person name="Catcheside P."/>
            <person name="Chovatia M."/>
            <person name="Cooper J."/>
            <person name="Damon W."/>
            <person name="Desjardin D."/>
            <person name="Finy P."/>
            <person name="Geml J."/>
            <person name="Haridas S."/>
            <person name="Hughes K."/>
            <person name="Justo A."/>
            <person name="Karasinski D."/>
            <person name="Kautmanova I."/>
            <person name="Kiss B."/>
            <person name="Kocsube S."/>
            <person name="Kotiranta H."/>
            <person name="LaButti K.M."/>
            <person name="Lechner B.E."/>
            <person name="Liimatainen K."/>
            <person name="Lipzen A."/>
            <person name="Lukacs Z."/>
            <person name="Mihaltcheva S."/>
            <person name="Morgado L.N."/>
            <person name="Niskanen T."/>
            <person name="Noordeloos M.E."/>
            <person name="Ohm R.A."/>
            <person name="Ortiz-Santana B."/>
            <person name="Ovrebo C."/>
            <person name="Racz N."/>
            <person name="Riley R."/>
            <person name="Savchenko A."/>
            <person name="Shiryaev A."/>
            <person name="Soop K."/>
            <person name="Spirin V."/>
            <person name="Szebenyi C."/>
            <person name="Tomsovsky M."/>
            <person name="Tulloss R.E."/>
            <person name="Uehling J."/>
            <person name="Grigoriev I.V."/>
            <person name="Vagvolgyi C."/>
            <person name="Papp T."/>
            <person name="Martin F.M."/>
            <person name="Miettinen O."/>
            <person name="Hibbett D.S."/>
            <person name="Nagy L.G."/>
        </authorList>
    </citation>
    <scope>NUCLEOTIDE SEQUENCE [LARGE SCALE GENOMIC DNA]</scope>
    <source>
        <strain evidence="1 2">HHB13444</strain>
    </source>
</reference>
<evidence type="ECO:0008006" key="3">
    <source>
        <dbReference type="Google" id="ProtNLM"/>
    </source>
</evidence>
<gene>
    <name evidence="1" type="ORF">K466DRAFT_658247</name>
</gene>
<dbReference type="AlphaFoldDB" id="A0A5C3Q5T6"/>
<dbReference type="EMBL" id="ML210976">
    <property type="protein sequence ID" value="TFK93803.1"/>
    <property type="molecule type" value="Genomic_DNA"/>
</dbReference>
<keyword evidence="2" id="KW-1185">Reference proteome</keyword>
<organism evidence="1 2">
    <name type="scientific">Polyporus arcularius HHB13444</name>
    <dbReference type="NCBI Taxonomy" id="1314778"/>
    <lineage>
        <taxon>Eukaryota</taxon>
        <taxon>Fungi</taxon>
        <taxon>Dikarya</taxon>
        <taxon>Basidiomycota</taxon>
        <taxon>Agaricomycotina</taxon>
        <taxon>Agaricomycetes</taxon>
        <taxon>Polyporales</taxon>
        <taxon>Polyporaceae</taxon>
        <taxon>Polyporus</taxon>
    </lineage>
</organism>
<dbReference type="Proteomes" id="UP000308197">
    <property type="component" value="Unassembled WGS sequence"/>
</dbReference>
<dbReference type="SUPFAM" id="SSF52047">
    <property type="entry name" value="RNI-like"/>
    <property type="match status" value="1"/>
</dbReference>
<evidence type="ECO:0000313" key="1">
    <source>
        <dbReference type="EMBL" id="TFK93803.1"/>
    </source>
</evidence>
<evidence type="ECO:0000313" key="2">
    <source>
        <dbReference type="Proteomes" id="UP000308197"/>
    </source>
</evidence>
<name>A0A5C3Q5T6_9APHY</name>
<accession>A0A5C3Q5T6</accession>
<dbReference type="InterPro" id="IPR032675">
    <property type="entry name" value="LRR_dom_sf"/>
</dbReference>
<proteinExistence type="predicted"/>
<dbReference type="Gene3D" id="3.80.10.10">
    <property type="entry name" value="Ribonuclease Inhibitor"/>
    <property type="match status" value="1"/>
</dbReference>